<feature type="signal peptide" evidence="1">
    <location>
        <begin position="1"/>
        <end position="21"/>
    </location>
</feature>
<dbReference type="InterPro" id="IPR017946">
    <property type="entry name" value="PLC-like_Pdiesterase_TIM-brl"/>
</dbReference>
<organism evidence="2 3">
    <name type="scientific">Sporothrix bragantina</name>
    <dbReference type="NCBI Taxonomy" id="671064"/>
    <lineage>
        <taxon>Eukaryota</taxon>
        <taxon>Fungi</taxon>
        <taxon>Dikarya</taxon>
        <taxon>Ascomycota</taxon>
        <taxon>Pezizomycotina</taxon>
        <taxon>Sordariomycetes</taxon>
        <taxon>Sordariomycetidae</taxon>
        <taxon>Ophiostomatales</taxon>
        <taxon>Ophiostomataceae</taxon>
        <taxon>Sporothrix</taxon>
    </lineage>
</organism>
<evidence type="ECO:0000256" key="1">
    <source>
        <dbReference type="SAM" id="SignalP"/>
    </source>
</evidence>
<reference evidence="2 3" key="1">
    <citation type="submission" date="2024-01" db="EMBL/GenBank/DDBJ databases">
        <authorList>
            <person name="Allen C."/>
            <person name="Tagirdzhanova G."/>
        </authorList>
    </citation>
    <scope>NUCLEOTIDE SEQUENCE [LARGE SCALE GENOMIC DNA]</scope>
</reference>
<dbReference type="PANTHER" id="PTHR13593">
    <property type="match status" value="1"/>
</dbReference>
<dbReference type="PANTHER" id="PTHR13593:SF146">
    <property type="entry name" value="PLC-LIKE PHOSPHODIESTERASE"/>
    <property type="match status" value="1"/>
</dbReference>
<protein>
    <recommendedName>
        <fullName evidence="4">PLC-like phosphodiesterase</fullName>
    </recommendedName>
</protein>
<feature type="chain" id="PRO_5046334427" description="PLC-like phosphodiesterase" evidence="1">
    <location>
        <begin position="22"/>
        <end position="304"/>
    </location>
</feature>
<evidence type="ECO:0000313" key="2">
    <source>
        <dbReference type="EMBL" id="CAK7233847.1"/>
    </source>
</evidence>
<gene>
    <name evidence="2" type="ORF">SBRCBS47491_008750</name>
</gene>
<keyword evidence="1" id="KW-0732">Signal</keyword>
<dbReference type="Pfam" id="PF26146">
    <property type="entry name" value="PI-PLC_X"/>
    <property type="match status" value="1"/>
</dbReference>
<dbReference type="EMBL" id="CAWUHC010000120">
    <property type="protein sequence ID" value="CAK7233847.1"/>
    <property type="molecule type" value="Genomic_DNA"/>
</dbReference>
<dbReference type="Proteomes" id="UP001642406">
    <property type="component" value="Unassembled WGS sequence"/>
</dbReference>
<dbReference type="Gene3D" id="3.20.20.190">
    <property type="entry name" value="Phosphatidylinositol (PI) phosphodiesterase"/>
    <property type="match status" value="1"/>
</dbReference>
<accession>A0ABP0CNY4</accession>
<dbReference type="SUPFAM" id="SSF51695">
    <property type="entry name" value="PLC-like phosphodiesterases"/>
    <property type="match status" value="1"/>
</dbReference>
<sequence>MRSFLGQLLFGALVMIDSVTAAPSQPGRRSQSCNGSPSLCNRLYSDVTYVGSHDSAFVGLLPTDNQFTSVASQLSQGVRFLQAQSHNKNGVIELCHTTCLEKDAGTLASYLVPIKSFLDANPNEVVTLLLTNGDSIPVAQYGTVFQAVGLASYAYAPSGTLSLDQWPTLAEMISSGKRLVVFMDYHADTAQVNYILDEFTYLYETPYDTTDPKFAECTIDRPPGASASGRMGLVNHFLDVELDLFGEVILIPDTIKAGTTNSISSITAQTNLCVNAYGRQPNFVLLDFISIGQAIAAQNQLNGL</sequence>
<keyword evidence="3" id="KW-1185">Reference proteome</keyword>
<name>A0ABP0CNY4_9PEZI</name>
<dbReference type="InterPro" id="IPR051057">
    <property type="entry name" value="PI-PLC_domain"/>
</dbReference>
<evidence type="ECO:0000313" key="3">
    <source>
        <dbReference type="Proteomes" id="UP001642406"/>
    </source>
</evidence>
<evidence type="ECO:0008006" key="4">
    <source>
        <dbReference type="Google" id="ProtNLM"/>
    </source>
</evidence>
<proteinExistence type="predicted"/>
<comment type="caution">
    <text evidence="2">The sequence shown here is derived from an EMBL/GenBank/DDBJ whole genome shotgun (WGS) entry which is preliminary data.</text>
</comment>